<evidence type="ECO:0000313" key="3">
    <source>
        <dbReference type="Proteomes" id="UP000585474"/>
    </source>
</evidence>
<dbReference type="PANTHER" id="PTHR10826:SF41">
    <property type="entry name" value="MITOCHONDRIAL GLYCOPROTEIN FAMILY PROTEIN"/>
    <property type="match status" value="1"/>
</dbReference>
<sequence>MAFGNVLRRSASAVVPLAIRAIGGQRYRHCSALLSAVNHRTLSRSSFPSILHYSSTSKRPSSDASLLRVIETEIKCAQESEDHDQVNDVPDAFPFKIEDNPGQQTISLSRDYQSENVLVEVHMPDLVTGDNDDGDDDDDTEKSNQSSIPLVVRVSKKNGPCLEFNVTAFPDEISIDSLSVKDPQNTEDQIFYEGPDFSDLDENLQKAFHKYLEIRGIKPSATNFLHEYMINKDSREYTMWLKNLKKFVEA</sequence>
<dbReference type="Proteomes" id="UP000585474">
    <property type="component" value="Unassembled WGS sequence"/>
</dbReference>
<feature type="region of interest" description="Disordered" evidence="1">
    <location>
        <begin position="124"/>
        <end position="147"/>
    </location>
</feature>
<comment type="caution">
    <text evidence="2">The sequence shown here is derived from an EMBL/GenBank/DDBJ whole genome shotgun (WGS) entry which is preliminary data.</text>
</comment>
<dbReference type="InterPro" id="IPR003428">
    <property type="entry name" value="MAM33"/>
</dbReference>
<dbReference type="AlphaFoldDB" id="A0A7J0E6N4"/>
<dbReference type="FunFam" id="3.10.280.10:FF:000002">
    <property type="entry name" value="Mitochondrial glycoprotein family protein"/>
    <property type="match status" value="1"/>
</dbReference>
<dbReference type="InterPro" id="IPR036561">
    <property type="entry name" value="MAM33_sf"/>
</dbReference>
<reference evidence="2 3" key="1">
    <citation type="submission" date="2019-07" db="EMBL/GenBank/DDBJ databases">
        <title>De Novo Assembly of kiwifruit Actinidia rufa.</title>
        <authorList>
            <person name="Sugita-Konishi S."/>
            <person name="Sato K."/>
            <person name="Mori E."/>
            <person name="Abe Y."/>
            <person name="Kisaki G."/>
            <person name="Hamano K."/>
            <person name="Suezawa K."/>
            <person name="Otani M."/>
            <person name="Fukuda T."/>
            <person name="Manabe T."/>
            <person name="Gomi K."/>
            <person name="Tabuchi M."/>
            <person name="Akimitsu K."/>
            <person name="Kataoka I."/>
        </authorList>
    </citation>
    <scope>NUCLEOTIDE SEQUENCE [LARGE SCALE GENOMIC DNA]</scope>
    <source>
        <strain evidence="3">cv. Fuchu</strain>
    </source>
</reference>
<gene>
    <name evidence="2" type="ORF">Acr_02g0004030</name>
</gene>
<organism evidence="2 3">
    <name type="scientific">Actinidia rufa</name>
    <dbReference type="NCBI Taxonomy" id="165716"/>
    <lineage>
        <taxon>Eukaryota</taxon>
        <taxon>Viridiplantae</taxon>
        <taxon>Streptophyta</taxon>
        <taxon>Embryophyta</taxon>
        <taxon>Tracheophyta</taxon>
        <taxon>Spermatophyta</taxon>
        <taxon>Magnoliopsida</taxon>
        <taxon>eudicotyledons</taxon>
        <taxon>Gunneridae</taxon>
        <taxon>Pentapetalae</taxon>
        <taxon>asterids</taxon>
        <taxon>Ericales</taxon>
        <taxon>Actinidiaceae</taxon>
        <taxon>Actinidia</taxon>
    </lineage>
</organism>
<feature type="compositionally biased region" description="Acidic residues" evidence="1">
    <location>
        <begin position="130"/>
        <end position="140"/>
    </location>
</feature>
<dbReference type="EMBL" id="BJWL01000002">
    <property type="protein sequence ID" value="GFY82163.1"/>
    <property type="molecule type" value="Genomic_DNA"/>
</dbReference>
<dbReference type="Pfam" id="PF02330">
    <property type="entry name" value="MAM33"/>
    <property type="match status" value="1"/>
</dbReference>
<keyword evidence="3" id="KW-1185">Reference proteome</keyword>
<accession>A0A7J0E6N4</accession>
<proteinExistence type="predicted"/>
<dbReference type="GO" id="GO:0005759">
    <property type="term" value="C:mitochondrial matrix"/>
    <property type="evidence" value="ECO:0007669"/>
    <property type="project" value="InterPro"/>
</dbReference>
<dbReference type="PANTHER" id="PTHR10826">
    <property type="entry name" value="COMPLEMENT COMPONENT 1"/>
    <property type="match status" value="1"/>
</dbReference>
<dbReference type="SUPFAM" id="SSF54529">
    <property type="entry name" value="Mitochondrial glycoprotein MAM33-like"/>
    <property type="match status" value="1"/>
</dbReference>
<dbReference type="OrthoDB" id="278212at2759"/>
<dbReference type="Gene3D" id="3.10.280.10">
    <property type="entry name" value="Mitochondrial glycoprotein"/>
    <property type="match status" value="1"/>
</dbReference>
<name>A0A7J0E6N4_9ERIC</name>
<protein>
    <submittedName>
        <fullName evidence="2">Mitochondrial glycoprotein family protein</fullName>
    </submittedName>
</protein>
<evidence type="ECO:0000256" key="1">
    <source>
        <dbReference type="SAM" id="MobiDB-lite"/>
    </source>
</evidence>
<evidence type="ECO:0000313" key="2">
    <source>
        <dbReference type="EMBL" id="GFY82163.1"/>
    </source>
</evidence>